<sequence length="237" mass="27194">MLGVPELQGGAAHSRSHLRRTRPNRNLQITTTCHLFTMEKLTQQANLYLAFRMTTSSSLKDRFKQFDPPHHCRPPRSPALSWLKMYWPMSSSFCGPTRGVRAMRIVFPKKPGTKTISRHPLPFLENDCRDSVGVMLWASFPSFSILDYTKGFLQALLFRDFGSVIQLSCCERMIQLQAPVLQMPHRRKGRRVSRGNNGWVSSIQRVIKQVGNIRGKFYSRAATSIQDKRPFHCLMAL</sequence>
<reference evidence="2 3" key="1">
    <citation type="submission" date="2024-04" db="EMBL/GenBank/DDBJ databases">
        <title>Phyllosticta paracitricarpa is synonymous to the EU quarantine fungus P. citricarpa based on phylogenomic analyses.</title>
        <authorList>
            <consortium name="Lawrence Berkeley National Laboratory"/>
            <person name="Van Ingen-Buijs V.A."/>
            <person name="Van Westerhoven A.C."/>
            <person name="Haridas S."/>
            <person name="Skiadas P."/>
            <person name="Martin F."/>
            <person name="Groenewald J.Z."/>
            <person name="Crous P.W."/>
            <person name="Seidl M.F."/>
        </authorList>
    </citation>
    <scope>NUCLEOTIDE SEQUENCE [LARGE SCALE GENOMIC DNA]</scope>
    <source>
        <strain evidence="2 3">CBS 123374</strain>
    </source>
</reference>
<accession>A0ABR1YJV1</accession>
<keyword evidence="3" id="KW-1185">Reference proteome</keyword>
<evidence type="ECO:0000313" key="3">
    <source>
        <dbReference type="Proteomes" id="UP001492380"/>
    </source>
</evidence>
<organism evidence="2 3">
    <name type="scientific">Phyllosticta capitalensis</name>
    <dbReference type="NCBI Taxonomy" id="121624"/>
    <lineage>
        <taxon>Eukaryota</taxon>
        <taxon>Fungi</taxon>
        <taxon>Dikarya</taxon>
        <taxon>Ascomycota</taxon>
        <taxon>Pezizomycotina</taxon>
        <taxon>Dothideomycetes</taxon>
        <taxon>Dothideomycetes incertae sedis</taxon>
        <taxon>Botryosphaeriales</taxon>
        <taxon>Phyllostictaceae</taxon>
        <taxon>Phyllosticta</taxon>
    </lineage>
</organism>
<comment type="caution">
    <text evidence="2">The sequence shown here is derived from an EMBL/GenBank/DDBJ whole genome shotgun (WGS) entry which is preliminary data.</text>
</comment>
<dbReference type="EMBL" id="JBBWRZ010000007">
    <property type="protein sequence ID" value="KAK8232049.1"/>
    <property type="molecule type" value="Genomic_DNA"/>
</dbReference>
<proteinExistence type="predicted"/>
<dbReference type="Proteomes" id="UP001492380">
    <property type="component" value="Unassembled WGS sequence"/>
</dbReference>
<evidence type="ECO:0000256" key="1">
    <source>
        <dbReference type="SAM" id="MobiDB-lite"/>
    </source>
</evidence>
<evidence type="ECO:0000313" key="2">
    <source>
        <dbReference type="EMBL" id="KAK8232049.1"/>
    </source>
</evidence>
<name>A0ABR1YJV1_9PEZI</name>
<protein>
    <submittedName>
        <fullName evidence="2">Uncharacterized protein</fullName>
    </submittedName>
</protein>
<feature type="region of interest" description="Disordered" evidence="1">
    <location>
        <begin position="1"/>
        <end position="24"/>
    </location>
</feature>
<feature type="compositionally biased region" description="Basic residues" evidence="1">
    <location>
        <begin position="14"/>
        <end position="23"/>
    </location>
</feature>
<gene>
    <name evidence="2" type="ORF">HDK90DRAFT_295692</name>
</gene>